<dbReference type="AlphaFoldDB" id="A0A6D2JAZ5"/>
<keyword evidence="2" id="KW-1185">Reference proteome</keyword>
<evidence type="ECO:0008006" key="3">
    <source>
        <dbReference type="Google" id="ProtNLM"/>
    </source>
</evidence>
<dbReference type="SUPFAM" id="SSF50249">
    <property type="entry name" value="Nucleic acid-binding proteins"/>
    <property type="match status" value="1"/>
</dbReference>
<comment type="caution">
    <text evidence="1">The sequence shown here is derived from an EMBL/GenBank/DDBJ whole genome shotgun (WGS) entry which is preliminary data.</text>
</comment>
<dbReference type="Proteomes" id="UP000467841">
    <property type="component" value="Unassembled WGS sequence"/>
</dbReference>
<gene>
    <name evidence="1" type="ORF">MERR_LOCUS27639</name>
</gene>
<name>A0A6D2JAZ5_9BRAS</name>
<sequence length="170" mass="19356">MLRYTKHQWEIVFRSATLVRDIEPKSNSSFLDAPSISDIQHFMVEEHVLTDVTGLVASVGCLRVNMGGYQTLKFILIDENDYLIECTASGSIAGRYSELWPGSGNITRICLLRFWRIEQRPLYSTDGTTNDMILRSFPGCFEFIFNPVVPEAAEFRDRFQTMADQGSIVD</sequence>
<dbReference type="EMBL" id="CACVBM020001229">
    <property type="protein sequence ID" value="CAA7040404.1"/>
    <property type="molecule type" value="Genomic_DNA"/>
</dbReference>
<evidence type="ECO:0000313" key="1">
    <source>
        <dbReference type="EMBL" id="CAA7040404.1"/>
    </source>
</evidence>
<dbReference type="InterPro" id="IPR012340">
    <property type="entry name" value="NA-bd_OB-fold"/>
</dbReference>
<protein>
    <recommendedName>
        <fullName evidence="3">DUF223 domain-containing protein</fullName>
    </recommendedName>
</protein>
<evidence type="ECO:0000313" key="2">
    <source>
        <dbReference type="Proteomes" id="UP000467841"/>
    </source>
</evidence>
<proteinExistence type="predicted"/>
<organism evidence="1 2">
    <name type="scientific">Microthlaspi erraticum</name>
    <dbReference type="NCBI Taxonomy" id="1685480"/>
    <lineage>
        <taxon>Eukaryota</taxon>
        <taxon>Viridiplantae</taxon>
        <taxon>Streptophyta</taxon>
        <taxon>Embryophyta</taxon>
        <taxon>Tracheophyta</taxon>
        <taxon>Spermatophyta</taxon>
        <taxon>Magnoliopsida</taxon>
        <taxon>eudicotyledons</taxon>
        <taxon>Gunneridae</taxon>
        <taxon>Pentapetalae</taxon>
        <taxon>rosids</taxon>
        <taxon>malvids</taxon>
        <taxon>Brassicales</taxon>
        <taxon>Brassicaceae</taxon>
        <taxon>Coluteocarpeae</taxon>
        <taxon>Microthlaspi</taxon>
    </lineage>
</organism>
<accession>A0A6D2JAZ5</accession>
<dbReference type="Gene3D" id="2.40.50.140">
    <property type="entry name" value="Nucleic acid-binding proteins"/>
    <property type="match status" value="1"/>
</dbReference>
<reference evidence="1" key="1">
    <citation type="submission" date="2020-01" db="EMBL/GenBank/DDBJ databases">
        <authorList>
            <person name="Mishra B."/>
        </authorList>
    </citation>
    <scope>NUCLEOTIDE SEQUENCE [LARGE SCALE GENOMIC DNA]</scope>
</reference>